<evidence type="ECO:0000256" key="3">
    <source>
        <dbReference type="ARBA" id="ARBA00022723"/>
    </source>
</evidence>
<gene>
    <name evidence="9" type="ORF">K505DRAFT_332167</name>
</gene>
<dbReference type="AlphaFoldDB" id="A0A6A6XVX5"/>
<dbReference type="PROSITE" id="PS00059">
    <property type="entry name" value="ADH_ZINC"/>
    <property type="match status" value="1"/>
</dbReference>
<evidence type="ECO:0000313" key="10">
    <source>
        <dbReference type="Proteomes" id="UP000799757"/>
    </source>
</evidence>
<dbReference type="GO" id="GO:0008270">
    <property type="term" value="F:zinc ion binding"/>
    <property type="evidence" value="ECO:0007669"/>
    <property type="project" value="InterPro"/>
</dbReference>
<dbReference type="Gene3D" id="3.40.50.720">
    <property type="entry name" value="NAD(P)-binding Rossmann-like Domain"/>
    <property type="match status" value="1"/>
</dbReference>
<protein>
    <submittedName>
        <fullName evidence="9">GroES-like protein</fullName>
    </submittedName>
</protein>
<dbReference type="Proteomes" id="UP000799757">
    <property type="component" value="Unassembled WGS sequence"/>
</dbReference>
<evidence type="ECO:0000256" key="1">
    <source>
        <dbReference type="ARBA" id="ARBA00001947"/>
    </source>
</evidence>
<keyword evidence="3 7" id="KW-0479">Metal-binding</keyword>
<dbReference type="InterPro" id="IPR013154">
    <property type="entry name" value="ADH-like_N"/>
</dbReference>
<dbReference type="GO" id="GO:0004022">
    <property type="term" value="F:alcohol dehydrogenase (NAD+) activity"/>
    <property type="evidence" value="ECO:0007669"/>
    <property type="project" value="TreeGrafter"/>
</dbReference>
<keyword evidence="4 7" id="KW-0862">Zinc</keyword>
<sequence length="353" mass="38248">MGSLPKTMRAQQYDARDNKLHLNDIPIPEPREHEILVKIACASLCHSDVMLFEPNDQGLILGKNPVTIGHEATGVVVSTGSGATASKFKKGDNVGFLCAVECCFECEQCRTVHNSYCATGKTKMQGFTLDGYFQEYAVVDARATMVLPEGLDVKTAAPLFCAGVTAFHGVQDCELKPGQWIGIIGCGGLGHLGVQYAKAMGYKVIGIDITDQALEEARNCGADHVFNSITDKDWQKKIVELTGGGVDAAVNFTASKRSYDDAPAIIRPGLGLLMVVGIPRQPLELNALDIALGRYRVKGSNNGTCYNMRPALEFSAKHNIKPHLTTYKLEELPKMVELMTAHKAQGRMGVVFD</sequence>
<comment type="similarity">
    <text evidence="2 7">Belongs to the zinc-containing alcohol dehydrogenase family.</text>
</comment>
<dbReference type="OrthoDB" id="1879366at2759"/>
<keyword evidence="5" id="KW-0560">Oxidoreductase</keyword>
<evidence type="ECO:0000256" key="2">
    <source>
        <dbReference type="ARBA" id="ARBA00008072"/>
    </source>
</evidence>
<evidence type="ECO:0000256" key="5">
    <source>
        <dbReference type="ARBA" id="ARBA00023002"/>
    </source>
</evidence>
<dbReference type="Pfam" id="PF00107">
    <property type="entry name" value="ADH_zinc_N"/>
    <property type="match status" value="1"/>
</dbReference>
<accession>A0A6A6XVX5</accession>
<evidence type="ECO:0000313" key="9">
    <source>
        <dbReference type="EMBL" id="KAF2799924.1"/>
    </source>
</evidence>
<evidence type="ECO:0000256" key="7">
    <source>
        <dbReference type="RuleBase" id="RU361277"/>
    </source>
</evidence>
<dbReference type="PANTHER" id="PTHR42940:SF8">
    <property type="entry name" value="VACUOLAR PROTEIN SORTING-ASSOCIATED PROTEIN 11"/>
    <property type="match status" value="1"/>
</dbReference>
<dbReference type="InterPro" id="IPR011032">
    <property type="entry name" value="GroES-like_sf"/>
</dbReference>
<evidence type="ECO:0000259" key="8">
    <source>
        <dbReference type="SMART" id="SM00829"/>
    </source>
</evidence>
<dbReference type="InterPro" id="IPR002328">
    <property type="entry name" value="ADH_Zn_CS"/>
</dbReference>
<dbReference type="EMBL" id="MU001756">
    <property type="protein sequence ID" value="KAF2799924.1"/>
    <property type="molecule type" value="Genomic_DNA"/>
</dbReference>
<dbReference type="InterPro" id="IPR013149">
    <property type="entry name" value="ADH-like_C"/>
</dbReference>
<dbReference type="SMART" id="SM00829">
    <property type="entry name" value="PKS_ER"/>
    <property type="match status" value="1"/>
</dbReference>
<name>A0A6A6XVX5_9PLEO</name>
<dbReference type="FunFam" id="3.40.50.720:FF:000039">
    <property type="entry name" value="Alcohol dehydrogenase AdhP"/>
    <property type="match status" value="1"/>
</dbReference>
<comment type="cofactor">
    <cofactor evidence="1 7">
        <name>Zn(2+)</name>
        <dbReference type="ChEBI" id="CHEBI:29105"/>
    </cofactor>
</comment>
<evidence type="ECO:0000256" key="4">
    <source>
        <dbReference type="ARBA" id="ARBA00022833"/>
    </source>
</evidence>
<dbReference type="PANTHER" id="PTHR42940">
    <property type="entry name" value="ALCOHOL DEHYDROGENASE 1-RELATED"/>
    <property type="match status" value="1"/>
</dbReference>
<evidence type="ECO:0000256" key="6">
    <source>
        <dbReference type="ARBA" id="ARBA00023027"/>
    </source>
</evidence>
<keyword evidence="6" id="KW-0520">NAD</keyword>
<dbReference type="InterPro" id="IPR020843">
    <property type="entry name" value="ER"/>
</dbReference>
<feature type="domain" description="Enoyl reductase (ER)" evidence="8">
    <location>
        <begin position="15"/>
        <end position="350"/>
    </location>
</feature>
<dbReference type="SUPFAM" id="SSF50129">
    <property type="entry name" value="GroES-like"/>
    <property type="match status" value="1"/>
</dbReference>
<dbReference type="SUPFAM" id="SSF51735">
    <property type="entry name" value="NAD(P)-binding Rossmann-fold domains"/>
    <property type="match status" value="1"/>
</dbReference>
<dbReference type="InterPro" id="IPR036291">
    <property type="entry name" value="NAD(P)-bd_dom_sf"/>
</dbReference>
<keyword evidence="10" id="KW-1185">Reference proteome</keyword>
<proteinExistence type="inferred from homology"/>
<organism evidence="9 10">
    <name type="scientific">Melanomma pulvis-pyrius CBS 109.77</name>
    <dbReference type="NCBI Taxonomy" id="1314802"/>
    <lineage>
        <taxon>Eukaryota</taxon>
        <taxon>Fungi</taxon>
        <taxon>Dikarya</taxon>
        <taxon>Ascomycota</taxon>
        <taxon>Pezizomycotina</taxon>
        <taxon>Dothideomycetes</taxon>
        <taxon>Pleosporomycetidae</taxon>
        <taxon>Pleosporales</taxon>
        <taxon>Melanommataceae</taxon>
        <taxon>Melanomma</taxon>
    </lineage>
</organism>
<dbReference type="Pfam" id="PF08240">
    <property type="entry name" value="ADH_N"/>
    <property type="match status" value="1"/>
</dbReference>
<dbReference type="Gene3D" id="3.90.180.10">
    <property type="entry name" value="Medium-chain alcohol dehydrogenases, catalytic domain"/>
    <property type="match status" value="1"/>
</dbReference>
<reference evidence="9" key="1">
    <citation type="journal article" date="2020" name="Stud. Mycol.">
        <title>101 Dothideomycetes genomes: a test case for predicting lifestyles and emergence of pathogens.</title>
        <authorList>
            <person name="Haridas S."/>
            <person name="Albert R."/>
            <person name="Binder M."/>
            <person name="Bloem J."/>
            <person name="Labutti K."/>
            <person name="Salamov A."/>
            <person name="Andreopoulos B."/>
            <person name="Baker S."/>
            <person name="Barry K."/>
            <person name="Bills G."/>
            <person name="Bluhm B."/>
            <person name="Cannon C."/>
            <person name="Castanera R."/>
            <person name="Culley D."/>
            <person name="Daum C."/>
            <person name="Ezra D."/>
            <person name="Gonzalez J."/>
            <person name="Henrissat B."/>
            <person name="Kuo A."/>
            <person name="Liang C."/>
            <person name="Lipzen A."/>
            <person name="Lutzoni F."/>
            <person name="Magnuson J."/>
            <person name="Mondo S."/>
            <person name="Nolan M."/>
            <person name="Ohm R."/>
            <person name="Pangilinan J."/>
            <person name="Park H.-J."/>
            <person name="Ramirez L."/>
            <person name="Alfaro M."/>
            <person name="Sun H."/>
            <person name="Tritt A."/>
            <person name="Yoshinaga Y."/>
            <person name="Zwiers L.-H."/>
            <person name="Turgeon B."/>
            <person name="Goodwin S."/>
            <person name="Spatafora J."/>
            <person name="Crous P."/>
            <person name="Grigoriev I."/>
        </authorList>
    </citation>
    <scope>NUCLEOTIDE SEQUENCE</scope>
    <source>
        <strain evidence="9">CBS 109.77</strain>
    </source>
</reference>
<dbReference type="GO" id="GO:0005737">
    <property type="term" value="C:cytoplasm"/>
    <property type="evidence" value="ECO:0007669"/>
    <property type="project" value="TreeGrafter"/>
</dbReference>